<keyword evidence="8 13" id="KW-1133">Transmembrane helix</keyword>
<keyword evidence="11" id="KW-0325">Glycoprotein</keyword>
<keyword evidence="6" id="KW-0732">Signal</keyword>
<evidence type="ECO:0000256" key="9">
    <source>
        <dbReference type="ARBA" id="ARBA00023136"/>
    </source>
</evidence>
<dbReference type="InterPro" id="IPR032675">
    <property type="entry name" value="LRR_dom_sf"/>
</dbReference>
<feature type="compositionally biased region" description="Low complexity" evidence="12">
    <location>
        <begin position="907"/>
        <end position="923"/>
    </location>
</feature>
<dbReference type="FunFam" id="3.80.10.10:FF:000095">
    <property type="entry name" value="LRR receptor-like serine/threonine-protein kinase GSO1"/>
    <property type="match status" value="1"/>
</dbReference>
<organism evidence="15 16">
    <name type="scientific">Vitis rotundifolia</name>
    <name type="common">Muscadine grape</name>
    <dbReference type="NCBI Taxonomy" id="103349"/>
    <lineage>
        <taxon>Eukaryota</taxon>
        <taxon>Viridiplantae</taxon>
        <taxon>Streptophyta</taxon>
        <taxon>Embryophyta</taxon>
        <taxon>Tracheophyta</taxon>
        <taxon>Spermatophyta</taxon>
        <taxon>Magnoliopsida</taxon>
        <taxon>eudicotyledons</taxon>
        <taxon>Gunneridae</taxon>
        <taxon>Pentapetalae</taxon>
        <taxon>rosids</taxon>
        <taxon>Vitales</taxon>
        <taxon>Vitaceae</taxon>
        <taxon>Viteae</taxon>
        <taxon>Vitis</taxon>
    </lineage>
</organism>
<evidence type="ECO:0000256" key="4">
    <source>
        <dbReference type="ARBA" id="ARBA00022614"/>
    </source>
</evidence>
<evidence type="ECO:0000256" key="13">
    <source>
        <dbReference type="SAM" id="Phobius"/>
    </source>
</evidence>
<dbReference type="Pfam" id="PF00560">
    <property type="entry name" value="LRR_1"/>
    <property type="match status" value="5"/>
</dbReference>
<evidence type="ECO:0000256" key="11">
    <source>
        <dbReference type="ARBA" id="ARBA00023180"/>
    </source>
</evidence>
<evidence type="ECO:0000256" key="6">
    <source>
        <dbReference type="ARBA" id="ARBA00022729"/>
    </source>
</evidence>
<accession>A0AA38YY66</accession>
<protein>
    <recommendedName>
        <fullName evidence="14">Disease resistance R13L4/SHOC-2-like LRR domain-containing protein</fullName>
    </recommendedName>
</protein>
<dbReference type="PANTHER" id="PTHR48061">
    <property type="entry name" value="LEUCINE-RICH REPEAT RECEPTOR PROTEIN KINASE EMS1-LIKE-RELATED"/>
    <property type="match status" value="1"/>
</dbReference>
<evidence type="ECO:0000259" key="14">
    <source>
        <dbReference type="Pfam" id="PF23598"/>
    </source>
</evidence>
<evidence type="ECO:0000256" key="1">
    <source>
        <dbReference type="ARBA" id="ARBA00004251"/>
    </source>
</evidence>
<dbReference type="GO" id="GO:0005886">
    <property type="term" value="C:plasma membrane"/>
    <property type="evidence" value="ECO:0007669"/>
    <property type="project" value="UniProtKB-SubCell"/>
</dbReference>
<dbReference type="SUPFAM" id="SSF52047">
    <property type="entry name" value="RNI-like"/>
    <property type="match status" value="1"/>
</dbReference>
<comment type="subcellular location">
    <subcellularLocation>
        <location evidence="1">Cell membrane</location>
        <topology evidence="1">Single-pass type I membrane protein</topology>
    </subcellularLocation>
</comment>
<evidence type="ECO:0000256" key="2">
    <source>
        <dbReference type="ARBA" id="ARBA00009592"/>
    </source>
</evidence>
<dbReference type="SUPFAM" id="SSF52058">
    <property type="entry name" value="L domain-like"/>
    <property type="match status" value="2"/>
</dbReference>
<dbReference type="EMBL" id="JARBHA010000016">
    <property type="protein sequence ID" value="KAJ9678814.1"/>
    <property type="molecule type" value="Genomic_DNA"/>
</dbReference>
<dbReference type="InterPro" id="IPR003591">
    <property type="entry name" value="Leu-rich_rpt_typical-subtyp"/>
</dbReference>
<dbReference type="InterPro" id="IPR001611">
    <property type="entry name" value="Leu-rich_rpt"/>
</dbReference>
<dbReference type="AlphaFoldDB" id="A0AA38YY66"/>
<dbReference type="InterPro" id="IPR046956">
    <property type="entry name" value="RLP23-like"/>
</dbReference>
<dbReference type="Gene3D" id="3.80.10.10">
    <property type="entry name" value="Ribonuclease Inhibitor"/>
    <property type="match status" value="3"/>
</dbReference>
<keyword evidence="4" id="KW-0433">Leucine-rich repeat</keyword>
<dbReference type="InterPro" id="IPR055414">
    <property type="entry name" value="LRR_R13L4/SHOC2-like"/>
</dbReference>
<evidence type="ECO:0000256" key="5">
    <source>
        <dbReference type="ARBA" id="ARBA00022692"/>
    </source>
</evidence>
<evidence type="ECO:0000256" key="10">
    <source>
        <dbReference type="ARBA" id="ARBA00023170"/>
    </source>
</evidence>
<proteinExistence type="inferred from homology"/>
<evidence type="ECO:0000256" key="3">
    <source>
        <dbReference type="ARBA" id="ARBA00022475"/>
    </source>
</evidence>
<dbReference type="Proteomes" id="UP001168098">
    <property type="component" value="Unassembled WGS sequence"/>
</dbReference>
<feature type="transmembrane region" description="Helical" evidence="13">
    <location>
        <begin position="929"/>
        <end position="950"/>
    </location>
</feature>
<dbReference type="FunFam" id="3.80.10.10:FF:000213">
    <property type="entry name" value="Tyrosine-sulfated glycopeptide receptor 1"/>
    <property type="match status" value="1"/>
</dbReference>
<dbReference type="PRINTS" id="PR00019">
    <property type="entry name" value="LEURICHRPT"/>
</dbReference>
<keyword evidence="9 13" id="KW-0472">Membrane</keyword>
<gene>
    <name evidence="15" type="ORF">PVL29_020880</name>
</gene>
<keyword evidence="3" id="KW-1003">Cell membrane</keyword>
<dbReference type="Pfam" id="PF13855">
    <property type="entry name" value="LRR_8"/>
    <property type="match status" value="2"/>
</dbReference>
<evidence type="ECO:0000256" key="7">
    <source>
        <dbReference type="ARBA" id="ARBA00022737"/>
    </source>
</evidence>
<keyword evidence="10" id="KW-0675">Receptor</keyword>
<keyword evidence="16" id="KW-1185">Reference proteome</keyword>
<dbReference type="SMART" id="SM00369">
    <property type="entry name" value="LRR_TYP"/>
    <property type="match status" value="11"/>
</dbReference>
<keyword evidence="7" id="KW-0677">Repeat</keyword>
<dbReference type="FunFam" id="3.80.10.10:FF:000041">
    <property type="entry name" value="LRR receptor-like serine/threonine-protein kinase ERECTA"/>
    <property type="match status" value="1"/>
</dbReference>
<evidence type="ECO:0000313" key="15">
    <source>
        <dbReference type="EMBL" id="KAJ9678814.1"/>
    </source>
</evidence>
<dbReference type="Pfam" id="PF23598">
    <property type="entry name" value="LRR_14"/>
    <property type="match status" value="1"/>
</dbReference>
<evidence type="ECO:0000256" key="12">
    <source>
        <dbReference type="SAM" id="MobiDB-lite"/>
    </source>
</evidence>
<keyword evidence="5 13" id="KW-0812">Transmembrane</keyword>
<name>A0AA38YY66_VITRO</name>
<evidence type="ECO:0000256" key="8">
    <source>
        <dbReference type="ARBA" id="ARBA00022989"/>
    </source>
</evidence>
<comment type="caution">
    <text evidence="15">The sequence shown here is derived from an EMBL/GenBank/DDBJ whole genome shotgun (WGS) entry which is preliminary data.</text>
</comment>
<sequence>MVANSSSFMQQPLCHDSESSALLQFKQSFLIDGHASDDPSAYPKVPMWKSHGEGEGEGEGEGSDCCSWDGVECDRETGHVIGLHLASSCLYGSINSSSTLFSLVHLRRLDLSDNDFNHSEIPFGVGQLLRLRSLNLSNSVFAGQIPSELLALSNLVFLDLRGNPMLQLQKPSLRNLVQNLAHLKKLQLSEVNISSTIPHELANLSSLTTLFLEECGLHGEFPMNIFQLPSLQFLSVGSNPDLIGYLPEFQETSPLKVLYLYGTSFSGELPTSIGRLGSLTELDIRSCNFTGLVPSSLGHLPQLSYLDLSNNSFRGQIPSFMANLTQLTYLHLSSNNFSVGTLAWLGEQTKLTALHLSQINLIGEIPFSLVNMSQLTTLTLFGNQLSGQIPSWLMNLTQLTVLDLGRNNLEGGIPSSLFELVNLQYLSVQGNSLNGTVELNMLLKLKNLISFQLSGNRLSLLGYTRTNVTLPKFKLLGLGSCNLIEFPDFLQNQDELEVLFLSNNKIHGPIPKWVWNISQENLKALDLSRNLLTGFDQHPIVLPWSRLSILELDSNMLQGPLPIPPPSTIYYSVSRNKLTGEISPLICNMSSLMLLDLSSNNLSGRIPQCLANLSKSLFVLDLGSNNLDGPIPQTCTVPNNLRVIDLSDNQFQGQIPRSFANCMMLEHLVLGNNQINDIFPFWLGALPQLQVLILRSNRFHGAIGSWHSNFRFPKLRIVDLSDNKFIGDLPSEYFQNWDAMKLTDIANDLRYMQALPKFQIPGYTWTMPYMYSMTMTNRGMQRFYEKIPDIFIAIDFSGNNFKGQIPTSIGNLNGLHLLNLGDNNLTGHIPSSLGDLTQLESLDLSQNQLSGEIPLQLTRITFLAFVNVSHNHLTGPVPQGNQFTTFPNASFDGNPGLCGSPLSRACGSSEASPPTSSSSKQGSTSEFDWKFVLMGYGSGLVIGVSIGYCLTSWKDEWFMKTFGKRQRKLTRKERRGHRG</sequence>
<evidence type="ECO:0000313" key="16">
    <source>
        <dbReference type="Proteomes" id="UP001168098"/>
    </source>
</evidence>
<reference evidence="15 16" key="1">
    <citation type="journal article" date="2023" name="BMC Biotechnol.">
        <title>Vitis rotundifolia cv Carlos genome sequencing.</title>
        <authorList>
            <person name="Huff M."/>
            <person name="Hulse-Kemp A."/>
            <person name="Scheffler B."/>
            <person name="Youngblood R."/>
            <person name="Simpson S."/>
            <person name="Babiker E."/>
            <person name="Staton M."/>
        </authorList>
    </citation>
    <scope>NUCLEOTIDE SEQUENCE [LARGE SCALE GENOMIC DNA]</scope>
    <source>
        <tissue evidence="15">Leaf</tissue>
    </source>
</reference>
<comment type="similarity">
    <text evidence="2">Belongs to the RLP family.</text>
</comment>
<feature type="region of interest" description="Disordered" evidence="12">
    <location>
        <begin position="42"/>
        <end position="63"/>
    </location>
</feature>
<feature type="domain" description="Disease resistance R13L4/SHOC-2-like LRR" evidence="14">
    <location>
        <begin position="253"/>
        <end position="357"/>
    </location>
</feature>
<dbReference type="PANTHER" id="PTHR48061:SF12">
    <property type="entry name" value="DISEASE RESISTANCE LIKE PROTEIN"/>
    <property type="match status" value="1"/>
</dbReference>
<feature type="region of interest" description="Disordered" evidence="12">
    <location>
        <begin position="902"/>
        <end position="923"/>
    </location>
</feature>